<keyword evidence="4 6" id="KW-0472">Membrane</keyword>
<name>A0A9J6DQ74_RHIMP</name>
<evidence type="ECO:0000256" key="3">
    <source>
        <dbReference type="ARBA" id="ARBA00022989"/>
    </source>
</evidence>
<protein>
    <recommendedName>
        <fullName evidence="7">Major facilitator superfamily (MFS) profile domain-containing protein</fullName>
    </recommendedName>
</protein>
<dbReference type="Gene3D" id="1.20.1250.20">
    <property type="entry name" value="MFS general substrate transporter like domains"/>
    <property type="match status" value="1"/>
</dbReference>
<feature type="transmembrane region" description="Helical" evidence="6">
    <location>
        <begin position="397"/>
        <end position="419"/>
    </location>
</feature>
<organism evidence="8 9">
    <name type="scientific">Rhipicephalus microplus</name>
    <name type="common">Cattle tick</name>
    <name type="synonym">Boophilus microplus</name>
    <dbReference type="NCBI Taxonomy" id="6941"/>
    <lineage>
        <taxon>Eukaryota</taxon>
        <taxon>Metazoa</taxon>
        <taxon>Ecdysozoa</taxon>
        <taxon>Arthropoda</taxon>
        <taxon>Chelicerata</taxon>
        <taxon>Arachnida</taxon>
        <taxon>Acari</taxon>
        <taxon>Parasitiformes</taxon>
        <taxon>Ixodida</taxon>
        <taxon>Ixodoidea</taxon>
        <taxon>Ixodidae</taxon>
        <taxon>Rhipicephalinae</taxon>
        <taxon>Rhipicephalus</taxon>
        <taxon>Boophilus</taxon>
    </lineage>
</organism>
<evidence type="ECO:0000256" key="5">
    <source>
        <dbReference type="SAM" id="MobiDB-lite"/>
    </source>
</evidence>
<accession>A0A9J6DQ74</accession>
<feature type="transmembrane region" description="Helical" evidence="6">
    <location>
        <begin position="220"/>
        <end position="240"/>
    </location>
</feature>
<comment type="subcellular location">
    <subcellularLocation>
        <location evidence="1">Membrane</location>
        <topology evidence="1">Multi-pass membrane protein</topology>
    </subcellularLocation>
</comment>
<evidence type="ECO:0000256" key="1">
    <source>
        <dbReference type="ARBA" id="ARBA00004141"/>
    </source>
</evidence>
<dbReference type="InterPro" id="IPR050549">
    <property type="entry name" value="MFS_Trehalose_Transporter"/>
</dbReference>
<dbReference type="SUPFAM" id="SSF103473">
    <property type="entry name" value="MFS general substrate transporter"/>
    <property type="match status" value="1"/>
</dbReference>
<dbReference type="PROSITE" id="PS50850">
    <property type="entry name" value="MFS"/>
    <property type="match status" value="1"/>
</dbReference>
<feature type="region of interest" description="Disordered" evidence="5">
    <location>
        <begin position="1"/>
        <end position="33"/>
    </location>
</feature>
<dbReference type="PANTHER" id="PTHR48021">
    <property type="match status" value="1"/>
</dbReference>
<keyword evidence="2 6" id="KW-0812">Transmembrane</keyword>
<evidence type="ECO:0000313" key="8">
    <source>
        <dbReference type="EMBL" id="KAH8024359.1"/>
    </source>
</evidence>
<dbReference type="PANTHER" id="PTHR48021:SF1">
    <property type="entry name" value="GH07001P-RELATED"/>
    <property type="match status" value="1"/>
</dbReference>
<dbReference type="Pfam" id="PF00083">
    <property type="entry name" value="Sugar_tr"/>
    <property type="match status" value="1"/>
</dbReference>
<feature type="transmembrane region" description="Helical" evidence="6">
    <location>
        <begin position="109"/>
        <end position="130"/>
    </location>
</feature>
<evidence type="ECO:0000259" key="7">
    <source>
        <dbReference type="PROSITE" id="PS50850"/>
    </source>
</evidence>
<comment type="caution">
    <text evidence="8">The sequence shown here is derived from an EMBL/GenBank/DDBJ whole genome shotgun (WGS) entry which is preliminary data.</text>
</comment>
<reference evidence="8" key="1">
    <citation type="journal article" date="2020" name="Cell">
        <title>Large-Scale Comparative Analyses of Tick Genomes Elucidate Their Genetic Diversity and Vector Capacities.</title>
        <authorList>
            <consortium name="Tick Genome and Microbiome Consortium (TIGMIC)"/>
            <person name="Jia N."/>
            <person name="Wang J."/>
            <person name="Shi W."/>
            <person name="Du L."/>
            <person name="Sun Y."/>
            <person name="Zhan W."/>
            <person name="Jiang J.F."/>
            <person name="Wang Q."/>
            <person name="Zhang B."/>
            <person name="Ji P."/>
            <person name="Bell-Sakyi L."/>
            <person name="Cui X.M."/>
            <person name="Yuan T.T."/>
            <person name="Jiang B.G."/>
            <person name="Yang W.F."/>
            <person name="Lam T.T."/>
            <person name="Chang Q.C."/>
            <person name="Ding S.J."/>
            <person name="Wang X.J."/>
            <person name="Zhu J.G."/>
            <person name="Ruan X.D."/>
            <person name="Zhao L."/>
            <person name="Wei J.T."/>
            <person name="Ye R.Z."/>
            <person name="Que T.C."/>
            <person name="Du C.H."/>
            <person name="Zhou Y.H."/>
            <person name="Cheng J.X."/>
            <person name="Dai P.F."/>
            <person name="Guo W.B."/>
            <person name="Han X.H."/>
            <person name="Huang E.J."/>
            <person name="Li L.F."/>
            <person name="Wei W."/>
            <person name="Gao Y.C."/>
            <person name="Liu J.Z."/>
            <person name="Shao H.Z."/>
            <person name="Wang X."/>
            <person name="Wang C.C."/>
            <person name="Yang T.C."/>
            <person name="Huo Q.B."/>
            <person name="Li W."/>
            <person name="Chen H.Y."/>
            <person name="Chen S.E."/>
            <person name="Zhou L.G."/>
            <person name="Ni X.B."/>
            <person name="Tian J.H."/>
            <person name="Sheng Y."/>
            <person name="Liu T."/>
            <person name="Pan Y.S."/>
            <person name="Xia L.Y."/>
            <person name="Li J."/>
            <person name="Zhao F."/>
            <person name="Cao W.C."/>
        </authorList>
    </citation>
    <scope>NUCLEOTIDE SEQUENCE</scope>
    <source>
        <strain evidence="8">Rmic-2018</strain>
    </source>
</reference>
<dbReference type="AlphaFoldDB" id="A0A9J6DQ74"/>
<feature type="transmembrane region" description="Helical" evidence="6">
    <location>
        <begin position="332"/>
        <end position="350"/>
    </location>
</feature>
<feature type="transmembrane region" description="Helical" evidence="6">
    <location>
        <begin position="162"/>
        <end position="183"/>
    </location>
</feature>
<dbReference type="Proteomes" id="UP000821866">
    <property type="component" value="Chromosome 6"/>
</dbReference>
<feature type="domain" description="Major facilitator superfamily (MFS) profile" evidence="7">
    <location>
        <begin position="67"/>
        <end position="487"/>
    </location>
</feature>
<reference evidence="8" key="2">
    <citation type="submission" date="2021-09" db="EMBL/GenBank/DDBJ databases">
        <authorList>
            <person name="Jia N."/>
            <person name="Wang J."/>
            <person name="Shi W."/>
            <person name="Du L."/>
            <person name="Sun Y."/>
            <person name="Zhan W."/>
            <person name="Jiang J."/>
            <person name="Wang Q."/>
            <person name="Zhang B."/>
            <person name="Ji P."/>
            <person name="Sakyi L.B."/>
            <person name="Cui X."/>
            <person name="Yuan T."/>
            <person name="Jiang B."/>
            <person name="Yang W."/>
            <person name="Lam T.T.-Y."/>
            <person name="Chang Q."/>
            <person name="Ding S."/>
            <person name="Wang X."/>
            <person name="Zhu J."/>
            <person name="Ruan X."/>
            <person name="Zhao L."/>
            <person name="Wei J."/>
            <person name="Que T."/>
            <person name="Du C."/>
            <person name="Cheng J."/>
            <person name="Dai P."/>
            <person name="Han X."/>
            <person name="Huang E."/>
            <person name="Gao Y."/>
            <person name="Liu J."/>
            <person name="Shao H."/>
            <person name="Ye R."/>
            <person name="Li L."/>
            <person name="Wei W."/>
            <person name="Wang X."/>
            <person name="Wang C."/>
            <person name="Huo Q."/>
            <person name="Li W."/>
            <person name="Guo W."/>
            <person name="Chen H."/>
            <person name="Chen S."/>
            <person name="Zhou L."/>
            <person name="Zhou L."/>
            <person name="Ni X."/>
            <person name="Tian J."/>
            <person name="Zhou Y."/>
            <person name="Sheng Y."/>
            <person name="Liu T."/>
            <person name="Pan Y."/>
            <person name="Xia L."/>
            <person name="Li J."/>
            <person name="Zhao F."/>
            <person name="Cao W."/>
        </authorList>
    </citation>
    <scope>NUCLEOTIDE SEQUENCE</scope>
    <source>
        <strain evidence="8">Rmic-2018</strain>
        <tissue evidence="8">Larvae</tissue>
    </source>
</reference>
<sequence>MSPRSTPSDPSLVASAHEQQQPPPQPASVSPGNAAMEALRRWRPPVKGATPTLAAGDPKAGGCHQRAMLVALLVNMSAGTTLGYASVSMSGIELEPWYSLPRTTPENQWIADILLLGAAAGALLSGFLLHMLGHRRTLLLSAFGLINAWMCIVVSNSVTMLFIGRVTCGIWLGVSTNTVNLYVIEVAPAAKRTFFGGLTEVALSVGMLASYVLGGIEWHISAILFMLAPVPVFVLQACVVENPRWFATKGRYRDSNTAMVRLYGDDAPTDMRLSRTGEDSNISAMGRQKMVRMLTVSVLLSLLRNMSCAQLVLLRAVQVTGPLVDVMSPQEAACLLFAMHVSCTTLFTALTRLIGRRQLLILSSVLVAGVLSTLRPFDHVVFSEWSPEAASETKWNALSSVFLLVLAYSTGLCHVPPMVISELLPLKKWRILSASLLWVWRWLVTFVVVNFHAYLLGAGEYASLSAAFGLALLVVAATAIPFVPETEGRTLANIHRDE</sequence>
<dbReference type="VEuPathDB" id="VectorBase:LOC119172744"/>
<feature type="transmembrane region" description="Helical" evidence="6">
    <location>
        <begin position="137"/>
        <end position="156"/>
    </location>
</feature>
<dbReference type="GO" id="GO:0022857">
    <property type="term" value="F:transmembrane transporter activity"/>
    <property type="evidence" value="ECO:0007669"/>
    <property type="project" value="InterPro"/>
</dbReference>
<feature type="transmembrane region" description="Helical" evidence="6">
    <location>
        <begin position="195"/>
        <end position="214"/>
    </location>
</feature>
<evidence type="ECO:0000313" key="9">
    <source>
        <dbReference type="Proteomes" id="UP000821866"/>
    </source>
</evidence>
<proteinExistence type="predicted"/>
<keyword evidence="9" id="KW-1185">Reference proteome</keyword>
<dbReference type="GO" id="GO:0016020">
    <property type="term" value="C:membrane"/>
    <property type="evidence" value="ECO:0007669"/>
    <property type="project" value="UniProtKB-SubCell"/>
</dbReference>
<feature type="transmembrane region" description="Helical" evidence="6">
    <location>
        <begin position="293"/>
        <end position="312"/>
    </location>
</feature>
<dbReference type="InterPro" id="IPR036259">
    <property type="entry name" value="MFS_trans_sf"/>
</dbReference>
<dbReference type="InterPro" id="IPR005828">
    <property type="entry name" value="MFS_sugar_transport-like"/>
</dbReference>
<feature type="transmembrane region" description="Helical" evidence="6">
    <location>
        <begin position="431"/>
        <end position="455"/>
    </location>
</feature>
<feature type="transmembrane region" description="Helical" evidence="6">
    <location>
        <begin position="461"/>
        <end position="483"/>
    </location>
</feature>
<feature type="transmembrane region" description="Helical" evidence="6">
    <location>
        <begin position="69"/>
        <end position="89"/>
    </location>
</feature>
<evidence type="ECO:0000256" key="4">
    <source>
        <dbReference type="ARBA" id="ARBA00023136"/>
    </source>
</evidence>
<evidence type="ECO:0000256" key="6">
    <source>
        <dbReference type="SAM" id="Phobius"/>
    </source>
</evidence>
<feature type="transmembrane region" description="Helical" evidence="6">
    <location>
        <begin position="359"/>
        <end position="377"/>
    </location>
</feature>
<keyword evidence="3 6" id="KW-1133">Transmembrane helix</keyword>
<evidence type="ECO:0000256" key="2">
    <source>
        <dbReference type="ARBA" id="ARBA00022692"/>
    </source>
</evidence>
<gene>
    <name evidence="8" type="ORF">HPB51_022843</name>
</gene>
<dbReference type="EMBL" id="JABSTU010000008">
    <property type="protein sequence ID" value="KAH8024359.1"/>
    <property type="molecule type" value="Genomic_DNA"/>
</dbReference>
<dbReference type="InterPro" id="IPR020846">
    <property type="entry name" value="MFS_dom"/>
</dbReference>